<name>A0A7V5LIT0_CALAY</name>
<dbReference type="PANTHER" id="PTHR46401:SF2">
    <property type="entry name" value="GLYCOSYLTRANSFERASE WBBK-RELATED"/>
    <property type="match status" value="1"/>
</dbReference>
<feature type="domain" description="Glycosyl transferase family 1" evidence="2">
    <location>
        <begin position="269"/>
        <end position="429"/>
    </location>
</feature>
<evidence type="ECO:0000259" key="3">
    <source>
        <dbReference type="Pfam" id="PF13439"/>
    </source>
</evidence>
<dbReference type="PANTHER" id="PTHR46401">
    <property type="entry name" value="GLYCOSYLTRANSFERASE WBBK-RELATED"/>
    <property type="match status" value="1"/>
</dbReference>
<comment type="caution">
    <text evidence="4">The sequence shown here is derived from an EMBL/GenBank/DDBJ whole genome shotgun (WGS) entry which is preliminary data.</text>
</comment>
<dbReference type="GO" id="GO:0016757">
    <property type="term" value="F:glycosyltransferase activity"/>
    <property type="evidence" value="ECO:0007669"/>
    <property type="project" value="InterPro"/>
</dbReference>
<evidence type="ECO:0000313" key="4">
    <source>
        <dbReference type="EMBL" id="HHE54220.1"/>
    </source>
</evidence>
<dbReference type="InterPro" id="IPR028098">
    <property type="entry name" value="Glyco_trans_4-like_N"/>
</dbReference>
<sequence>MTKKNILFLTINFPPNPSVGTKRVAKILKYIDHSKFNFSVLTLKEEYYNQELGQLMGNQDKIPSTVKVFRTHKSDLTHIFTYLKKGIGLIFKRNKASAKSNKSTENKKLNKSSKLTNPGWKDQIINSLRSFFFAFFEFPDKYIGWLPHALAEGVRIIRHEKIDIILTTAPPHSAFIIAMLLKKLMHKKLVLDFRDPWTISRWDKGNIFRYWAERTVEKICVKSADHLFFVTPKMRDEYLKLYKDLPAEKFNLFFNGFDPDDFIVDQEAQQPEKKHLAFRFVHLGTLYKRRNPEPLVIAIKNLAQKDLIAPRQVVFEFIGSVVTELKFIYQKVKELQVEDYVVFKPPVSFNESIATMFQADALLLIQPDTDLQIPAKLFEYIYTGKPILAIAEENSATHQVLAEGNLGILAPSKNIDAIEQAVLNILNGQFKFKPAPDYVDQFNYQKYAKKFEKVLYEL</sequence>
<proteinExistence type="predicted"/>
<evidence type="ECO:0000259" key="2">
    <source>
        <dbReference type="Pfam" id="PF00534"/>
    </source>
</evidence>
<dbReference type="InterPro" id="IPR001296">
    <property type="entry name" value="Glyco_trans_1"/>
</dbReference>
<dbReference type="Pfam" id="PF00534">
    <property type="entry name" value="Glycos_transf_1"/>
    <property type="match status" value="1"/>
</dbReference>
<dbReference type="SUPFAM" id="SSF53756">
    <property type="entry name" value="UDP-Glycosyltransferase/glycogen phosphorylase"/>
    <property type="match status" value="1"/>
</dbReference>
<gene>
    <name evidence="4" type="ORF">ENL21_00430</name>
</gene>
<dbReference type="Pfam" id="PF13439">
    <property type="entry name" value="Glyco_transf_4"/>
    <property type="match status" value="1"/>
</dbReference>
<dbReference type="GO" id="GO:0009103">
    <property type="term" value="P:lipopolysaccharide biosynthetic process"/>
    <property type="evidence" value="ECO:0007669"/>
    <property type="project" value="TreeGrafter"/>
</dbReference>
<evidence type="ECO:0000256" key="1">
    <source>
        <dbReference type="ARBA" id="ARBA00022679"/>
    </source>
</evidence>
<dbReference type="Proteomes" id="UP000886111">
    <property type="component" value="Unassembled WGS sequence"/>
</dbReference>
<feature type="domain" description="Glycosyltransferase subfamily 4-like N-terminal" evidence="3">
    <location>
        <begin position="137"/>
        <end position="260"/>
    </location>
</feature>
<protein>
    <submittedName>
        <fullName evidence="4">Glycosyltransferase</fullName>
    </submittedName>
</protein>
<dbReference type="EMBL" id="DRTD01000027">
    <property type="protein sequence ID" value="HHE54220.1"/>
    <property type="molecule type" value="Genomic_DNA"/>
</dbReference>
<dbReference type="Gene3D" id="3.40.50.2000">
    <property type="entry name" value="Glycogen Phosphorylase B"/>
    <property type="match status" value="2"/>
</dbReference>
<accession>A0A7V5LIT0</accession>
<keyword evidence="1" id="KW-0808">Transferase</keyword>
<dbReference type="AlphaFoldDB" id="A0A7V5LIT0"/>
<reference evidence="4" key="1">
    <citation type="journal article" date="2020" name="mSystems">
        <title>Genome- and Community-Level Interaction Insights into Carbon Utilization and Element Cycling Functions of Hydrothermarchaeota in Hydrothermal Sediment.</title>
        <authorList>
            <person name="Zhou Z."/>
            <person name="Liu Y."/>
            <person name="Xu W."/>
            <person name="Pan J."/>
            <person name="Luo Z.H."/>
            <person name="Li M."/>
        </authorList>
    </citation>
    <scope>NUCLEOTIDE SEQUENCE [LARGE SCALE GENOMIC DNA]</scope>
    <source>
        <strain evidence="4">HyVt-76</strain>
    </source>
</reference>
<organism evidence="4">
    <name type="scientific">Caldithrix abyssi</name>
    <dbReference type="NCBI Taxonomy" id="187145"/>
    <lineage>
        <taxon>Bacteria</taxon>
        <taxon>Pseudomonadati</taxon>
        <taxon>Calditrichota</taxon>
        <taxon>Calditrichia</taxon>
        <taxon>Calditrichales</taxon>
        <taxon>Calditrichaceae</taxon>
        <taxon>Caldithrix</taxon>
    </lineage>
</organism>